<dbReference type="RefSeq" id="WP_149112648.1">
    <property type="nucleotide sequence ID" value="NZ_CP042425.1"/>
</dbReference>
<evidence type="ECO:0000313" key="3">
    <source>
        <dbReference type="Proteomes" id="UP000324974"/>
    </source>
</evidence>
<feature type="domain" description="LarA-like N-terminal" evidence="1">
    <location>
        <begin position="9"/>
        <end position="188"/>
    </location>
</feature>
<name>A0A5C1AHK7_9BACT</name>
<dbReference type="InterPro" id="IPR048068">
    <property type="entry name" value="LarA-like"/>
</dbReference>
<dbReference type="PANTHER" id="PTHR33171:SF17">
    <property type="entry name" value="LARA-LIKE N-TERMINAL DOMAIN-CONTAINING PROTEIN"/>
    <property type="match status" value="1"/>
</dbReference>
<proteinExistence type="predicted"/>
<protein>
    <recommendedName>
        <fullName evidence="1">LarA-like N-terminal domain-containing protein</fullName>
    </recommendedName>
</protein>
<dbReference type="EMBL" id="CP042425">
    <property type="protein sequence ID" value="QEL18115.1"/>
    <property type="molecule type" value="Genomic_DNA"/>
</dbReference>
<accession>A0A5C1AHK7</accession>
<evidence type="ECO:0000259" key="1">
    <source>
        <dbReference type="Pfam" id="PF09861"/>
    </source>
</evidence>
<dbReference type="Pfam" id="PF09861">
    <property type="entry name" value="Lar_N"/>
    <property type="match status" value="1"/>
</dbReference>
<dbReference type="Gene3D" id="3.40.50.11440">
    <property type="match status" value="1"/>
</dbReference>
<dbReference type="GO" id="GO:0050043">
    <property type="term" value="F:lactate racemase activity"/>
    <property type="evidence" value="ECO:0007669"/>
    <property type="project" value="InterPro"/>
</dbReference>
<organism evidence="2 3">
    <name type="scientific">Limnoglobus roseus</name>
    <dbReference type="NCBI Taxonomy" id="2598579"/>
    <lineage>
        <taxon>Bacteria</taxon>
        <taxon>Pseudomonadati</taxon>
        <taxon>Planctomycetota</taxon>
        <taxon>Planctomycetia</taxon>
        <taxon>Gemmatales</taxon>
        <taxon>Gemmataceae</taxon>
        <taxon>Limnoglobus</taxon>
    </lineage>
</organism>
<dbReference type="InterPro" id="IPR018657">
    <property type="entry name" value="LarA-like_N"/>
</dbReference>
<dbReference type="Proteomes" id="UP000324974">
    <property type="component" value="Chromosome"/>
</dbReference>
<keyword evidence="3" id="KW-1185">Reference proteome</keyword>
<dbReference type="OrthoDB" id="240996at2"/>
<dbReference type="PANTHER" id="PTHR33171">
    <property type="entry name" value="LAR_N DOMAIN-CONTAINING PROTEIN"/>
    <property type="match status" value="1"/>
</dbReference>
<dbReference type="AlphaFoldDB" id="A0A5C1AHK7"/>
<dbReference type="InterPro" id="IPR043166">
    <property type="entry name" value="LarA-like_C"/>
</dbReference>
<gene>
    <name evidence="2" type="ORF">PX52LOC_05129</name>
</gene>
<evidence type="ECO:0000313" key="2">
    <source>
        <dbReference type="EMBL" id="QEL18115.1"/>
    </source>
</evidence>
<dbReference type="KEGG" id="lrs:PX52LOC_05129"/>
<reference evidence="3" key="1">
    <citation type="submission" date="2019-08" db="EMBL/GenBank/DDBJ databases">
        <title>Limnoglobus roseus gen. nov., sp. nov., a novel freshwater planctomycete with a giant genome from the family Gemmataceae.</title>
        <authorList>
            <person name="Kulichevskaya I.S."/>
            <person name="Naumoff D.G."/>
            <person name="Miroshnikov K."/>
            <person name="Ivanova A."/>
            <person name="Philippov D.A."/>
            <person name="Hakobyan A."/>
            <person name="Rijpstra I.C."/>
            <person name="Sinninghe Damste J.S."/>
            <person name="Liesack W."/>
            <person name="Dedysh S.N."/>
        </authorList>
    </citation>
    <scope>NUCLEOTIDE SEQUENCE [LARGE SCALE GENOMIC DNA]</scope>
    <source>
        <strain evidence="3">PX52</strain>
    </source>
</reference>
<sequence>MSLPIEIAFGTETWHLELPAEKRVTAHRAGCVASTASAAEQVRAALEKPFDFEPLRRALTPDDHVVVVVDESLPALAEIVTAVLQHLGTAGVTPEAVTLLTPPKSVGGNWLDDLPDEFADVRTEVHDPADRKKLAYLATSKGGRRLYLNRTLVEAEFTVVVSGRRYDPHHGYAGGESLLFPTLSDDETRTAFQGDAAKESRGEPAEAAYLLGTPFFVQIIEDGDRVLDVVAGLPTSTAEGIRRQDEFWGVRIDEKPDTVITFVDGRATFAEMALAVHHASRAVARGGKVAVLAPPVDLVGEGLTLLRHCVDPREALKFVSQAKPADATACRQWATAASRAKLYVANVADDTAEELFSTRVGNERELQRLVETSERVLILPNGHRSRVELSSESPE</sequence>
<dbReference type="Gene3D" id="3.90.226.30">
    <property type="match status" value="1"/>
</dbReference>